<keyword evidence="1" id="KW-0145">Chemotaxis</keyword>
<sequence length="324" mass="37105">MTDSHDIKTKALIFEHDGEADNILKELCQSHSITGLKASNPSTFDLLNSNTDLGAVFVSDKFIVEDQHGESLVKTIHKLRPELPIFYRVEDTSSVKALTPGQNVSCVYQLDKFDCIEQTISKHIFSTHYPTPLVQGMKEISLDAIQSNIRNCVIEIDSPYLVKDQIIYGELMSLIPIESSWYRGYMMLQTTEAEVISMIENGMTPLNPKDTDFRFVNSLLNEIANMIWGGIKRKFADKDNMQADDSSLRTQVPISVNHFHKYISFGTTEPQLCFHYRIKNEFDETQCVELYQKFVFNLAWLPENFQETNDTVEEMVDSGELELF</sequence>
<dbReference type="RefSeq" id="WP_142942881.1">
    <property type="nucleotide sequence ID" value="NZ_VIKR01000004.1"/>
</dbReference>
<accession>A0A545T6B3</accession>
<evidence type="ECO:0000313" key="2">
    <source>
        <dbReference type="EMBL" id="TQV72770.1"/>
    </source>
</evidence>
<dbReference type="OrthoDB" id="8582704at2"/>
<reference evidence="2 3" key="1">
    <citation type="submission" date="2019-06" db="EMBL/GenBank/DDBJ databases">
        <title>Draft genome of Aliikangiella marina GYP-15.</title>
        <authorList>
            <person name="Wang G."/>
        </authorList>
    </citation>
    <scope>NUCLEOTIDE SEQUENCE [LARGE SCALE GENOMIC DNA]</scope>
    <source>
        <strain evidence="2 3">GYP-15</strain>
    </source>
</reference>
<organism evidence="2 3">
    <name type="scientific">Aliikangiella marina</name>
    <dbReference type="NCBI Taxonomy" id="1712262"/>
    <lineage>
        <taxon>Bacteria</taxon>
        <taxon>Pseudomonadati</taxon>
        <taxon>Pseudomonadota</taxon>
        <taxon>Gammaproteobacteria</taxon>
        <taxon>Oceanospirillales</taxon>
        <taxon>Pleioneaceae</taxon>
        <taxon>Aliikangiella</taxon>
    </lineage>
</organism>
<proteinExistence type="predicted"/>
<protein>
    <submittedName>
        <fullName evidence="2">Chemotaxis protein CheX</fullName>
    </submittedName>
</protein>
<evidence type="ECO:0000256" key="1">
    <source>
        <dbReference type="ARBA" id="ARBA00022500"/>
    </source>
</evidence>
<dbReference type="AlphaFoldDB" id="A0A545T6B3"/>
<comment type="caution">
    <text evidence="2">The sequence shown here is derived from an EMBL/GenBank/DDBJ whole genome shotgun (WGS) entry which is preliminary data.</text>
</comment>
<dbReference type="EMBL" id="VIKR01000004">
    <property type="protein sequence ID" value="TQV72770.1"/>
    <property type="molecule type" value="Genomic_DNA"/>
</dbReference>
<keyword evidence="3" id="KW-1185">Reference proteome</keyword>
<dbReference type="Proteomes" id="UP000317839">
    <property type="component" value="Unassembled WGS sequence"/>
</dbReference>
<gene>
    <name evidence="2" type="ORF">FLL45_14965</name>
</gene>
<dbReference type="Gene3D" id="3.40.1550.10">
    <property type="entry name" value="CheC-like"/>
    <property type="match status" value="1"/>
</dbReference>
<dbReference type="InterPro" id="IPR028976">
    <property type="entry name" value="CheC-like_sf"/>
</dbReference>
<name>A0A545T6B3_9GAMM</name>
<dbReference type="GO" id="GO:0006935">
    <property type="term" value="P:chemotaxis"/>
    <property type="evidence" value="ECO:0007669"/>
    <property type="project" value="UniProtKB-KW"/>
</dbReference>
<evidence type="ECO:0000313" key="3">
    <source>
        <dbReference type="Proteomes" id="UP000317839"/>
    </source>
</evidence>